<organism evidence="1">
    <name type="scientific">candidate division WOR-3 bacterium</name>
    <dbReference type="NCBI Taxonomy" id="2052148"/>
    <lineage>
        <taxon>Bacteria</taxon>
        <taxon>Bacteria division WOR-3</taxon>
    </lineage>
</organism>
<dbReference type="Pfam" id="PF13620">
    <property type="entry name" value="CarboxypepD_reg"/>
    <property type="match status" value="2"/>
</dbReference>
<gene>
    <name evidence="1" type="ORF">ENV70_07515</name>
</gene>
<dbReference type="Gene3D" id="2.60.40.1120">
    <property type="entry name" value="Carboxypeptidase-like, regulatory domain"/>
    <property type="match status" value="2"/>
</dbReference>
<dbReference type="SUPFAM" id="SSF49464">
    <property type="entry name" value="Carboxypeptidase regulatory domain-like"/>
    <property type="match status" value="2"/>
</dbReference>
<dbReference type="AlphaFoldDB" id="A0A7C6AGA5"/>
<protein>
    <recommendedName>
        <fullName evidence="2">Carboxypeptidase regulatory-like domain-containing protein</fullName>
    </recommendedName>
</protein>
<dbReference type="Gene3D" id="2.120.10.30">
    <property type="entry name" value="TolB, C-terminal domain"/>
    <property type="match status" value="1"/>
</dbReference>
<evidence type="ECO:0008006" key="2">
    <source>
        <dbReference type="Google" id="ProtNLM"/>
    </source>
</evidence>
<evidence type="ECO:0000313" key="1">
    <source>
        <dbReference type="EMBL" id="HHS63437.1"/>
    </source>
</evidence>
<sequence length="531" mass="59383">MLKMNKIIITVVLGLGLISLGRTKEIGEIRGRVFDEVTGKPIIGASISIKNYTVKENGFIVFEEPPLKRSFSGKNGEFIIYIPPGKYAVVAECEGYGSRGYSIIEVLAGEVCTRDFPLIPPQKIKTEGTSKIVGKVLDDSTGEPLIGANVIVEGTAPEYGAATDEKGEYLIPFVPIGVYSVTATYLGYEKETLRNVVVTSDKITTLDFRLKPARVDTLALLKNLMGSTTVFIYPPQDTTLPERYVRKKLFELNWGKGPGEIGELPDGSGPGGLAIDDSGNIYILANIDPGQLRIVVFDSTGRFLFDTNINYEWKKIMETNLGYAPGYFNCLGIDSQGNYLIGPTIDAHLYTFDRDGNYVRKDTTDECLCLSPNFLSNSNFHRSLRSVKKIKSDTVIITLSDIETGMFAKQWKIRPKEWIMHTQYPHFDICNIDAKQNSYFLILASTESKKDKNRNIFYAMVNKYDKNGQLLAEIPLGFESCEEARAYVTTKGEVYVLTYYIRCLLPDNKLGYPDKKPFVSKWVLESKKGEK</sequence>
<comment type="caution">
    <text evidence="1">The sequence shown here is derived from an EMBL/GenBank/DDBJ whole genome shotgun (WGS) entry which is preliminary data.</text>
</comment>
<accession>A0A7C6AGA5</accession>
<name>A0A7C6AGA5_UNCW3</name>
<dbReference type="EMBL" id="DTHJ01000153">
    <property type="protein sequence ID" value="HHS63437.1"/>
    <property type="molecule type" value="Genomic_DNA"/>
</dbReference>
<dbReference type="SUPFAM" id="SSF63829">
    <property type="entry name" value="Calcium-dependent phosphotriesterase"/>
    <property type="match status" value="1"/>
</dbReference>
<reference evidence="1" key="1">
    <citation type="journal article" date="2020" name="mSystems">
        <title>Genome- and Community-Level Interaction Insights into Carbon Utilization and Element Cycling Functions of Hydrothermarchaeota in Hydrothermal Sediment.</title>
        <authorList>
            <person name="Zhou Z."/>
            <person name="Liu Y."/>
            <person name="Xu W."/>
            <person name="Pan J."/>
            <person name="Luo Z.H."/>
            <person name="Li M."/>
        </authorList>
    </citation>
    <scope>NUCLEOTIDE SEQUENCE [LARGE SCALE GENOMIC DNA]</scope>
    <source>
        <strain evidence="1">SpSt-783</strain>
    </source>
</reference>
<dbReference type="InterPro" id="IPR008969">
    <property type="entry name" value="CarboxyPept-like_regulatory"/>
</dbReference>
<proteinExistence type="predicted"/>
<dbReference type="InterPro" id="IPR011042">
    <property type="entry name" value="6-blade_b-propeller_TolB-like"/>
</dbReference>